<accession>A0A559KHP8</accession>
<evidence type="ECO:0000256" key="1">
    <source>
        <dbReference type="SAM" id="MobiDB-lite"/>
    </source>
</evidence>
<feature type="domain" description="GerMN" evidence="3">
    <location>
        <begin position="70"/>
        <end position="177"/>
    </location>
</feature>
<dbReference type="PROSITE" id="PS51257">
    <property type="entry name" value="PROKAR_LIPOPROTEIN"/>
    <property type="match status" value="1"/>
</dbReference>
<dbReference type="Proteomes" id="UP000317036">
    <property type="component" value="Unassembled WGS sequence"/>
</dbReference>
<evidence type="ECO:0000313" key="5">
    <source>
        <dbReference type="Proteomes" id="UP000317036"/>
    </source>
</evidence>
<dbReference type="EMBL" id="VNJI01000002">
    <property type="protein sequence ID" value="TVY11660.1"/>
    <property type="molecule type" value="Genomic_DNA"/>
</dbReference>
<sequence length="192" mass="20363">MQSHWYKGLTAAAIAALLLAGCGQKAMQGAGQAPKASTSQGSGSVSTPAAQTPAPTPTPEAQSKQLQVKAYFGDDQMEKLVEKQVTISFKQDADKYAAALQALTVSKDEKALPLMKGFTIKSAAIKNGDLTVDLSMPNESILGSGGEEMLLTAIQQTLFQFAEVKTIDILLDGKKVDSLMGHMELLHPIKRS</sequence>
<feature type="region of interest" description="Disordered" evidence="1">
    <location>
        <begin position="29"/>
        <end position="63"/>
    </location>
</feature>
<evidence type="ECO:0000256" key="2">
    <source>
        <dbReference type="SAM" id="SignalP"/>
    </source>
</evidence>
<protein>
    <submittedName>
        <fullName evidence="4">GerMN domain-containing protein</fullName>
    </submittedName>
</protein>
<gene>
    <name evidence="4" type="ORF">FPZ49_02865</name>
</gene>
<evidence type="ECO:0000313" key="4">
    <source>
        <dbReference type="EMBL" id="TVY11660.1"/>
    </source>
</evidence>
<dbReference type="RefSeq" id="WP_144842968.1">
    <property type="nucleotide sequence ID" value="NZ_VNJI01000002.1"/>
</dbReference>
<keyword evidence="5" id="KW-1185">Reference proteome</keyword>
<dbReference type="AlphaFoldDB" id="A0A559KHP8"/>
<feature type="compositionally biased region" description="Polar residues" evidence="1">
    <location>
        <begin position="35"/>
        <end position="46"/>
    </location>
</feature>
<dbReference type="OrthoDB" id="1954033at2"/>
<keyword evidence="2" id="KW-0732">Signal</keyword>
<dbReference type="InterPro" id="IPR019606">
    <property type="entry name" value="GerMN"/>
</dbReference>
<comment type="caution">
    <text evidence="4">The sequence shown here is derived from an EMBL/GenBank/DDBJ whole genome shotgun (WGS) entry which is preliminary data.</text>
</comment>
<feature type="signal peptide" evidence="2">
    <location>
        <begin position="1"/>
        <end position="26"/>
    </location>
</feature>
<feature type="chain" id="PRO_5038470231" evidence="2">
    <location>
        <begin position="27"/>
        <end position="192"/>
    </location>
</feature>
<proteinExistence type="predicted"/>
<dbReference type="Pfam" id="PF10646">
    <property type="entry name" value="Germane"/>
    <property type="match status" value="1"/>
</dbReference>
<evidence type="ECO:0000259" key="3">
    <source>
        <dbReference type="Pfam" id="PF10646"/>
    </source>
</evidence>
<reference evidence="4 5" key="1">
    <citation type="submission" date="2019-07" db="EMBL/GenBank/DDBJ databases">
        <authorList>
            <person name="Kim J."/>
        </authorList>
    </citation>
    <scope>NUCLEOTIDE SEQUENCE [LARGE SCALE GENOMIC DNA]</scope>
    <source>
        <strain evidence="4 5">JC52</strain>
    </source>
</reference>
<organism evidence="4 5">
    <name type="scientific">Paenibacillus cremeus</name>
    <dbReference type="NCBI Taxonomy" id="2163881"/>
    <lineage>
        <taxon>Bacteria</taxon>
        <taxon>Bacillati</taxon>
        <taxon>Bacillota</taxon>
        <taxon>Bacilli</taxon>
        <taxon>Bacillales</taxon>
        <taxon>Paenibacillaceae</taxon>
        <taxon>Paenibacillus</taxon>
    </lineage>
</organism>
<name>A0A559KHP8_9BACL</name>